<dbReference type="GO" id="GO:0006508">
    <property type="term" value="P:proteolysis"/>
    <property type="evidence" value="ECO:0007669"/>
    <property type="project" value="UniProtKB-KW"/>
</dbReference>
<dbReference type="EMBL" id="FUWL01000016">
    <property type="protein sequence ID" value="SJZ72301.1"/>
    <property type="molecule type" value="Genomic_DNA"/>
</dbReference>
<reference evidence="12 14" key="2">
    <citation type="submission" date="2017-02" db="EMBL/GenBank/DDBJ databases">
        <authorList>
            <person name="Peterson S.W."/>
        </authorList>
    </citation>
    <scope>NUCLEOTIDE SEQUENCE [LARGE SCALE GENOMIC DNA]</scope>
    <source>
        <strain evidence="12 14">ATCC 700135</strain>
    </source>
</reference>
<dbReference type="AlphaFoldDB" id="A0A099WVU3"/>
<keyword evidence="3" id="KW-0963">Cytoplasm</keyword>
<dbReference type="FunFam" id="3.40.50.880:FF:000007">
    <property type="entry name" value="Peptidase E"/>
    <property type="match status" value="1"/>
</dbReference>
<evidence type="ECO:0000256" key="6">
    <source>
        <dbReference type="ARBA" id="ARBA00022825"/>
    </source>
</evidence>
<dbReference type="InterPro" id="IPR005320">
    <property type="entry name" value="Peptidase_S51"/>
</dbReference>
<dbReference type="NCBIfam" id="NF003642">
    <property type="entry name" value="PRK05282.1"/>
    <property type="match status" value="1"/>
</dbReference>
<evidence type="ECO:0000256" key="9">
    <source>
        <dbReference type="ARBA" id="ARBA00066675"/>
    </source>
</evidence>
<dbReference type="CDD" id="cd03146">
    <property type="entry name" value="GAT1_Peptidase_E"/>
    <property type="match status" value="1"/>
</dbReference>
<evidence type="ECO:0000256" key="5">
    <source>
        <dbReference type="ARBA" id="ARBA00022801"/>
    </source>
</evidence>
<comment type="similarity">
    <text evidence="2">Belongs to the peptidase S51 family.</text>
</comment>
<keyword evidence="4" id="KW-0645">Protease</keyword>
<reference evidence="11 13" key="1">
    <citation type="submission" date="2014-08" db="EMBL/GenBank/DDBJ databases">
        <title>Porphyromonas cangingivalis strain:COT-109_OH1386 Genome sequencing.</title>
        <authorList>
            <person name="Wallis C."/>
            <person name="Deusch O."/>
            <person name="O'Flynn C."/>
            <person name="Davis I."/>
            <person name="Jospin G."/>
            <person name="Darling A.E."/>
            <person name="Coil D.A."/>
            <person name="Alexiev A."/>
            <person name="Horsfall A."/>
            <person name="Kirkwood N."/>
            <person name="Harris S."/>
            <person name="Eisen J.A."/>
        </authorList>
    </citation>
    <scope>NUCLEOTIDE SEQUENCE [LARGE SCALE GENOMIC DNA]</scope>
    <source>
        <strain evidence="13">COT-109 OH1386</strain>
        <strain evidence="11">COT-109_OH1386</strain>
    </source>
</reference>
<dbReference type="Proteomes" id="UP000189956">
    <property type="component" value="Unassembled WGS sequence"/>
</dbReference>
<dbReference type="SUPFAM" id="SSF52317">
    <property type="entry name" value="Class I glutamine amidotransferase-like"/>
    <property type="match status" value="1"/>
</dbReference>
<dbReference type="EMBL" id="JQJD01000005">
    <property type="protein sequence ID" value="KGN82934.1"/>
    <property type="molecule type" value="Genomic_DNA"/>
</dbReference>
<dbReference type="PANTHER" id="PTHR20842">
    <property type="entry name" value="PROTEASE S51 ALPHA-ASPARTYL DIPEPTIDASE"/>
    <property type="match status" value="1"/>
</dbReference>
<comment type="subcellular location">
    <subcellularLocation>
        <location evidence="1">Cytoplasm</location>
    </subcellularLocation>
</comment>
<accession>A0A099WVU3</accession>
<dbReference type="PANTHER" id="PTHR20842:SF0">
    <property type="entry name" value="ALPHA-ASPARTYL DIPEPTIDASE"/>
    <property type="match status" value="1"/>
</dbReference>
<dbReference type="EC" id="3.4.13.21" evidence="9"/>
<organism evidence="11 13">
    <name type="scientific">Porphyromonas cangingivalis</name>
    <dbReference type="NCBI Taxonomy" id="36874"/>
    <lineage>
        <taxon>Bacteria</taxon>
        <taxon>Pseudomonadati</taxon>
        <taxon>Bacteroidota</taxon>
        <taxon>Bacteroidia</taxon>
        <taxon>Bacteroidales</taxon>
        <taxon>Porphyromonadaceae</taxon>
        <taxon>Porphyromonas</taxon>
    </lineage>
</organism>
<sequence length="237" mass="25857">MRLLLISNSASPGETYLEKPGADIARHLGDAKGDVVFIPFAGVTMTFDDYVTKVNAALAPHGVKVRGIHTFDEPLRAIAEAKAIMIGGGNTFRLLKMMQESGIINAIRERVKAGVPYVGWSAGANVACPTICTTNDMPIVEPLSFEALGFVPFQINPHYLDAHPEGHGGETREQRIREYLVANPGVRVVGLREGSRMFYEGGKLTLVGEHTARLFLFGDEPREVAPSEDVNFLLRKP</sequence>
<dbReference type="OrthoDB" id="3373764at2"/>
<keyword evidence="5" id="KW-0378">Hydrolase</keyword>
<name>A0A099WVU3_PORCN</name>
<gene>
    <name evidence="11" type="ORF">HQ35_01635</name>
    <name evidence="12" type="ORF">SAMN02745205_01731</name>
</gene>
<dbReference type="GO" id="GO:0005737">
    <property type="term" value="C:cytoplasm"/>
    <property type="evidence" value="ECO:0007669"/>
    <property type="project" value="UniProtKB-SubCell"/>
</dbReference>
<evidence type="ECO:0000256" key="4">
    <source>
        <dbReference type="ARBA" id="ARBA00022670"/>
    </source>
</evidence>
<dbReference type="InterPro" id="IPR029062">
    <property type="entry name" value="Class_I_gatase-like"/>
</dbReference>
<keyword evidence="6" id="KW-0720">Serine protease</keyword>
<keyword evidence="7" id="KW-0224">Dipeptidase</keyword>
<dbReference type="eggNOG" id="COG3340">
    <property type="taxonomic scope" value="Bacteria"/>
</dbReference>
<comment type="catalytic activity">
    <reaction evidence="8">
        <text>Dipeptidase E catalyzes the hydrolysis of dipeptides Asp-|-Xaa. It does not act on peptides with N-terminal Glu, Asn or Gln, nor does it cleave isoaspartyl peptides.</text>
        <dbReference type="EC" id="3.4.13.21"/>
    </reaction>
</comment>
<evidence type="ECO:0000256" key="8">
    <source>
        <dbReference type="ARBA" id="ARBA00050239"/>
    </source>
</evidence>
<evidence type="ECO:0000313" key="11">
    <source>
        <dbReference type="EMBL" id="KGN82934.1"/>
    </source>
</evidence>
<dbReference type="GO" id="GO:0016805">
    <property type="term" value="F:dipeptidase activity"/>
    <property type="evidence" value="ECO:0007669"/>
    <property type="project" value="UniProtKB-KW"/>
</dbReference>
<dbReference type="Pfam" id="PF03575">
    <property type="entry name" value="Peptidase_S51"/>
    <property type="match status" value="1"/>
</dbReference>
<evidence type="ECO:0000313" key="12">
    <source>
        <dbReference type="EMBL" id="SJZ72301.1"/>
    </source>
</evidence>
<evidence type="ECO:0000256" key="3">
    <source>
        <dbReference type="ARBA" id="ARBA00022490"/>
    </source>
</evidence>
<proteinExistence type="inferred from homology"/>
<dbReference type="GO" id="GO:0008236">
    <property type="term" value="F:serine-type peptidase activity"/>
    <property type="evidence" value="ECO:0007669"/>
    <property type="project" value="UniProtKB-KW"/>
</dbReference>
<dbReference type="RefSeq" id="WP_025838693.1">
    <property type="nucleotide sequence ID" value="NZ_CALTZT010000001.1"/>
</dbReference>
<dbReference type="Proteomes" id="UP000030125">
    <property type="component" value="Unassembled WGS sequence"/>
</dbReference>
<keyword evidence="13" id="KW-1185">Reference proteome</keyword>
<evidence type="ECO:0000256" key="10">
    <source>
        <dbReference type="ARBA" id="ARBA00075877"/>
    </source>
</evidence>
<evidence type="ECO:0000313" key="14">
    <source>
        <dbReference type="Proteomes" id="UP000189956"/>
    </source>
</evidence>
<evidence type="ECO:0000256" key="1">
    <source>
        <dbReference type="ARBA" id="ARBA00004496"/>
    </source>
</evidence>
<dbReference type="Gene3D" id="3.40.50.880">
    <property type="match status" value="1"/>
</dbReference>
<evidence type="ECO:0000256" key="2">
    <source>
        <dbReference type="ARBA" id="ARBA00006534"/>
    </source>
</evidence>
<protein>
    <recommendedName>
        <fullName evidence="9">dipeptidase E</fullName>
        <ecNumber evidence="9">3.4.13.21</ecNumber>
    </recommendedName>
    <alternativeName>
        <fullName evidence="10">Asp-specific dipeptidase</fullName>
    </alternativeName>
</protein>
<evidence type="ECO:0000256" key="7">
    <source>
        <dbReference type="ARBA" id="ARBA00022997"/>
    </source>
</evidence>
<evidence type="ECO:0000313" key="13">
    <source>
        <dbReference type="Proteomes" id="UP000030125"/>
    </source>
</evidence>